<dbReference type="PROSITE" id="PS01068">
    <property type="entry name" value="OMPA_1"/>
    <property type="match status" value="1"/>
</dbReference>
<dbReference type="CDD" id="cd07185">
    <property type="entry name" value="OmpA_C-like"/>
    <property type="match status" value="1"/>
</dbReference>
<name>A0A6L7I378_9GAMM</name>
<feature type="signal peptide" evidence="5">
    <location>
        <begin position="1"/>
        <end position="24"/>
    </location>
</feature>
<dbReference type="InterPro" id="IPR032608">
    <property type="entry name" value="DUF4892"/>
</dbReference>
<evidence type="ECO:0000256" key="2">
    <source>
        <dbReference type="ARBA" id="ARBA00023136"/>
    </source>
</evidence>
<sequence length="481" mass="53595">MKPQTLACTLALCGGLGLSGLALANDLPFQPLPEGKLYKQEDRHYTPFELVIGVDKNTYQTQTVAGQLKRVNYKLPSSYLASHAVNNYKAQIEKLGGTILFECQEKACGDDRKLSRQIAPLSDIPKLTPALLTAKLTLAKKQLYLSVYGSNWHNGAGLQLDIVEVIDEPLDLLATNQAYLTSEVSQSEFKDRGNKDTQNSKDHPMIARLPGAYIQKYQQQGYAQTLVFDGVEQGQHQVKTLEGKVTDIAYNLPRGYSEFEVDANYKAALEKLGFVRGFHCQGLACGKTKLIERRIKTLIYIGFDENQYYSLYRLDRPEGAVHAMVYITGFSGGLWGEIKVVEETKLVDDRVVIDLEGLKDKITQQGHVALDGLLFKFDSDQMLPEADEVITTLATYLKSHPKQRFYVVGHTDDQGQQGYNKGLSEQRAKAVVATLTQSHGINKAQLSPMGVGEYVPVANNLDEAGRQRNRRVELVLRSDMQ</sequence>
<dbReference type="Pfam" id="PF16234">
    <property type="entry name" value="DUF4892"/>
    <property type="match status" value="1"/>
</dbReference>
<dbReference type="InterPro" id="IPR006664">
    <property type="entry name" value="OMP_bac"/>
</dbReference>
<dbReference type="EMBL" id="WRPA01000012">
    <property type="protein sequence ID" value="MXR69788.1"/>
    <property type="molecule type" value="Genomic_DNA"/>
</dbReference>
<feature type="chain" id="PRO_5026976074" evidence="5">
    <location>
        <begin position="25"/>
        <end position="481"/>
    </location>
</feature>
<evidence type="ECO:0000313" key="8">
    <source>
        <dbReference type="Proteomes" id="UP000474778"/>
    </source>
</evidence>
<dbReference type="GO" id="GO:0009279">
    <property type="term" value="C:cell outer membrane"/>
    <property type="evidence" value="ECO:0007669"/>
    <property type="project" value="UniProtKB-SubCell"/>
</dbReference>
<dbReference type="InterPro" id="IPR006665">
    <property type="entry name" value="OmpA-like"/>
</dbReference>
<dbReference type="AlphaFoldDB" id="A0A6L7I378"/>
<dbReference type="PANTHER" id="PTHR30329:SF21">
    <property type="entry name" value="LIPOPROTEIN YIAD-RELATED"/>
    <property type="match status" value="1"/>
</dbReference>
<dbReference type="PRINTS" id="PR01021">
    <property type="entry name" value="OMPADOMAIN"/>
</dbReference>
<organism evidence="7 8">
    <name type="scientific">Shewanella insulae</name>
    <dbReference type="NCBI Taxonomy" id="2681496"/>
    <lineage>
        <taxon>Bacteria</taxon>
        <taxon>Pseudomonadati</taxon>
        <taxon>Pseudomonadota</taxon>
        <taxon>Gammaproteobacteria</taxon>
        <taxon>Alteromonadales</taxon>
        <taxon>Shewanellaceae</taxon>
        <taxon>Shewanella</taxon>
    </lineage>
</organism>
<dbReference type="Gene3D" id="3.30.1330.60">
    <property type="entry name" value="OmpA-like domain"/>
    <property type="match status" value="1"/>
</dbReference>
<dbReference type="Proteomes" id="UP000474778">
    <property type="component" value="Unassembled WGS sequence"/>
</dbReference>
<evidence type="ECO:0000256" key="3">
    <source>
        <dbReference type="ARBA" id="ARBA00023237"/>
    </source>
</evidence>
<evidence type="ECO:0000256" key="4">
    <source>
        <dbReference type="PROSITE-ProRule" id="PRU00473"/>
    </source>
</evidence>
<protein>
    <submittedName>
        <fullName evidence="7">DUF4892 domain-containing protein</fullName>
    </submittedName>
</protein>
<dbReference type="InterPro" id="IPR050330">
    <property type="entry name" value="Bact_OuterMem_StrucFunc"/>
</dbReference>
<dbReference type="Pfam" id="PF00691">
    <property type="entry name" value="OmpA"/>
    <property type="match status" value="1"/>
</dbReference>
<accession>A0A6L7I378</accession>
<keyword evidence="3" id="KW-0998">Cell outer membrane</keyword>
<dbReference type="InterPro" id="IPR006690">
    <property type="entry name" value="OMPA-like_CS"/>
</dbReference>
<gene>
    <name evidence="7" type="ORF">GNT65_14090</name>
</gene>
<dbReference type="InterPro" id="IPR036737">
    <property type="entry name" value="OmpA-like_sf"/>
</dbReference>
<dbReference type="PROSITE" id="PS51123">
    <property type="entry name" value="OMPA_2"/>
    <property type="match status" value="1"/>
</dbReference>
<keyword evidence="5" id="KW-0732">Signal</keyword>
<evidence type="ECO:0000313" key="7">
    <source>
        <dbReference type="EMBL" id="MXR69788.1"/>
    </source>
</evidence>
<reference evidence="7 8" key="1">
    <citation type="submission" date="2019-12" db="EMBL/GenBank/DDBJ databases">
        <title>Shewanella insulae sp. nov., isolated from a tidal flat.</title>
        <authorList>
            <person name="Yoon J.-H."/>
        </authorList>
    </citation>
    <scope>NUCLEOTIDE SEQUENCE [LARGE SCALE GENOMIC DNA]</scope>
    <source>
        <strain evidence="7 8">JBTF-M18</strain>
    </source>
</reference>
<keyword evidence="2 4" id="KW-0472">Membrane</keyword>
<proteinExistence type="predicted"/>
<evidence type="ECO:0000256" key="1">
    <source>
        <dbReference type="ARBA" id="ARBA00004442"/>
    </source>
</evidence>
<keyword evidence="8" id="KW-1185">Reference proteome</keyword>
<evidence type="ECO:0000256" key="5">
    <source>
        <dbReference type="SAM" id="SignalP"/>
    </source>
</evidence>
<comment type="subcellular location">
    <subcellularLocation>
        <location evidence="1">Cell outer membrane</location>
    </subcellularLocation>
</comment>
<dbReference type="RefSeq" id="WP_160797220.1">
    <property type="nucleotide sequence ID" value="NZ_WRPA01000012.1"/>
</dbReference>
<dbReference type="SUPFAM" id="SSF103088">
    <property type="entry name" value="OmpA-like"/>
    <property type="match status" value="1"/>
</dbReference>
<feature type="domain" description="OmpA-like" evidence="6">
    <location>
        <begin position="362"/>
        <end position="480"/>
    </location>
</feature>
<dbReference type="PANTHER" id="PTHR30329">
    <property type="entry name" value="STATOR ELEMENT OF FLAGELLAR MOTOR COMPLEX"/>
    <property type="match status" value="1"/>
</dbReference>
<evidence type="ECO:0000259" key="6">
    <source>
        <dbReference type="PROSITE" id="PS51123"/>
    </source>
</evidence>
<comment type="caution">
    <text evidence="7">The sequence shown here is derived from an EMBL/GenBank/DDBJ whole genome shotgun (WGS) entry which is preliminary data.</text>
</comment>